<proteinExistence type="inferred from homology"/>
<keyword evidence="6" id="KW-0479">Metal-binding</keyword>
<dbReference type="GO" id="GO:0019748">
    <property type="term" value="P:secondary metabolic process"/>
    <property type="evidence" value="ECO:0007669"/>
    <property type="project" value="UniProtKB-ARBA"/>
</dbReference>
<evidence type="ECO:0008006" key="15">
    <source>
        <dbReference type="Google" id="ProtNLM"/>
    </source>
</evidence>
<keyword evidence="11 12" id="KW-0472">Membrane</keyword>
<feature type="transmembrane region" description="Helical" evidence="12">
    <location>
        <begin position="20"/>
        <end position="35"/>
    </location>
</feature>
<comment type="cofactor">
    <cofactor evidence="1">
        <name>heme</name>
        <dbReference type="ChEBI" id="CHEBI:30413"/>
    </cofactor>
</comment>
<keyword evidence="4" id="KW-0349">Heme</keyword>
<name>A0A1L9P573_ASPVE</name>
<evidence type="ECO:0000256" key="1">
    <source>
        <dbReference type="ARBA" id="ARBA00001971"/>
    </source>
</evidence>
<dbReference type="SUPFAM" id="SSF48264">
    <property type="entry name" value="Cytochrome P450"/>
    <property type="match status" value="1"/>
</dbReference>
<dbReference type="STRING" id="1036611.A0A1L9P573"/>
<accession>A0A1L9P573</accession>
<keyword evidence="7 12" id="KW-1133">Transmembrane helix</keyword>
<keyword evidence="9" id="KW-0408">Iron</keyword>
<reference evidence="14" key="1">
    <citation type="journal article" date="2017" name="Genome Biol.">
        <title>Comparative genomics reveals high biological diversity and specific adaptations in the industrially and medically important fungal genus Aspergillus.</title>
        <authorList>
            <person name="de Vries R.P."/>
            <person name="Riley R."/>
            <person name="Wiebenga A."/>
            <person name="Aguilar-Osorio G."/>
            <person name="Amillis S."/>
            <person name="Uchima C.A."/>
            <person name="Anderluh G."/>
            <person name="Asadollahi M."/>
            <person name="Askin M."/>
            <person name="Barry K."/>
            <person name="Battaglia E."/>
            <person name="Bayram O."/>
            <person name="Benocci T."/>
            <person name="Braus-Stromeyer S.A."/>
            <person name="Caldana C."/>
            <person name="Canovas D."/>
            <person name="Cerqueira G.C."/>
            <person name="Chen F."/>
            <person name="Chen W."/>
            <person name="Choi C."/>
            <person name="Clum A."/>
            <person name="Dos Santos R.A."/>
            <person name="Damasio A.R."/>
            <person name="Diallinas G."/>
            <person name="Emri T."/>
            <person name="Fekete E."/>
            <person name="Flipphi M."/>
            <person name="Freyberg S."/>
            <person name="Gallo A."/>
            <person name="Gournas C."/>
            <person name="Habgood R."/>
            <person name="Hainaut M."/>
            <person name="Harispe M.L."/>
            <person name="Henrissat B."/>
            <person name="Hilden K.S."/>
            <person name="Hope R."/>
            <person name="Hossain A."/>
            <person name="Karabika E."/>
            <person name="Karaffa L."/>
            <person name="Karanyi Z."/>
            <person name="Krasevec N."/>
            <person name="Kuo A."/>
            <person name="Kusch H."/>
            <person name="LaButti K."/>
            <person name="Lagendijk E.L."/>
            <person name="Lapidus A."/>
            <person name="Levasseur A."/>
            <person name="Lindquist E."/>
            <person name="Lipzen A."/>
            <person name="Logrieco A.F."/>
            <person name="MacCabe A."/>
            <person name="Maekelae M.R."/>
            <person name="Malavazi I."/>
            <person name="Melin P."/>
            <person name="Meyer V."/>
            <person name="Mielnichuk N."/>
            <person name="Miskei M."/>
            <person name="Molnar A.P."/>
            <person name="Mule G."/>
            <person name="Ngan C.Y."/>
            <person name="Orejas M."/>
            <person name="Orosz E."/>
            <person name="Ouedraogo J.P."/>
            <person name="Overkamp K.M."/>
            <person name="Park H.-S."/>
            <person name="Perrone G."/>
            <person name="Piumi F."/>
            <person name="Punt P.J."/>
            <person name="Ram A.F."/>
            <person name="Ramon A."/>
            <person name="Rauscher S."/>
            <person name="Record E."/>
            <person name="Riano-Pachon D.M."/>
            <person name="Robert V."/>
            <person name="Roehrig J."/>
            <person name="Ruller R."/>
            <person name="Salamov A."/>
            <person name="Salih N.S."/>
            <person name="Samson R.A."/>
            <person name="Sandor E."/>
            <person name="Sanguinetti M."/>
            <person name="Schuetze T."/>
            <person name="Sepcic K."/>
            <person name="Shelest E."/>
            <person name="Sherlock G."/>
            <person name="Sophianopoulou V."/>
            <person name="Squina F.M."/>
            <person name="Sun H."/>
            <person name="Susca A."/>
            <person name="Todd R.B."/>
            <person name="Tsang A."/>
            <person name="Unkles S.E."/>
            <person name="van de Wiele N."/>
            <person name="van Rossen-Uffink D."/>
            <person name="Oliveira J.V."/>
            <person name="Vesth T.C."/>
            <person name="Visser J."/>
            <person name="Yu J.-H."/>
            <person name="Zhou M."/>
            <person name="Andersen M.R."/>
            <person name="Archer D.B."/>
            <person name="Baker S.E."/>
            <person name="Benoit I."/>
            <person name="Brakhage A.A."/>
            <person name="Braus G.H."/>
            <person name="Fischer R."/>
            <person name="Frisvad J.C."/>
            <person name="Goldman G.H."/>
            <person name="Houbraken J."/>
            <person name="Oakley B."/>
            <person name="Pocsi I."/>
            <person name="Scazzocchio C."/>
            <person name="Seiboth B."/>
            <person name="vanKuyk P.A."/>
            <person name="Wortman J."/>
            <person name="Dyer P.S."/>
            <person name="Grigoriev I.V."/>
        </authorList>
    </citation>
    <scope>NUCLEOTIDE SEQUENCE [LARGE SCALE GENOMIC DNA]</scope>
    <source>
        <strain evidence="14">CBS 583.65</strain>
    </source>
</reference>
<dbReference type="GO" id="GO:0005506">
    <property type="term" value="F:iron ion binding"/>
    <property type="evidence" value="ECO:0007669"/>
    <property type="project" value="InterPro"/>
</dbReference>
<organism evidence="13 14">
    <name type="scientific">Aspergillus versicolor CBS 583.65</name>
    <dbReference type="NCBI Taxonomy" id="1036611"/>
    <lineage>
        <taxon>Eukaryota</taxon>
        <taxon>Fungi</taxon>
        <taxon>Dikarya</taxon>
        <taxon>Ascomycota</taxon>
        <taxon>Pezizomycotina</taxon>
        <taxon>Eurotiomycetes</taxon>
        <taxon>Eurotiomycetidae</taxon>
        <taxon>Eurotiales</taxon>
        <taxon>Aspergillaceae</taxon>
        <taxon>Aspergillus</taxon>
        <taxon>Aspergillus subgen. Nidulantes</taxon>
    </lineage>
</organism>
<sequence length="513" mass="58894">MSFNLEDAISKYRHFELNPTYVFFGLVIFVIYYWWESTRLKNPSRLPVIGRRWYELGNGKAKQRYLDDCLGLVRSCLEKHGDAFYLYTDSAYRLILSRKYVDMIRNEKRLNFIKAHAVRMDNGVKGFEPLASMTSDKRIVHAVAKHSLNRHLGTFIQPLNEESDYAVRQVLTDNPDYHEIMLKDCVWRMFAQIMSRVFINDKDYYRNPDWVHASSEYVELAAVAGFELRRFPKWAKPLAAPFFPNCRKLRSILHHINTLLKPLKESLDQQGLEDDPKSPLEFLYKQVRSQSEELGPMLIALCLVSYDGGAELFTHVLYSVLGNDQLVKDLRSEIINVVGKEGGFNKNALQNLVLMDSALKEAQRLHPESVLMLQRIAVEEVVLPDGLIIPKGTPMMVSGAHMLDASIWPDGDKFDGYRFYNLRKKADPSVSLASYNFTSTSPDQFSFGHGSQACPGRFFASYMQKILLCHVIMKYDASVTIPEEGASFQRGQSHVANPGLKARVRRRQEEIQL</sequence>
<dbReference type="CDD" id="cd11041">
    <property type="entry name" value="CYP503A1-like"/>
    <property type="match status" value="1"/>
</dbReference>
<evidence type="ECO:0000256" key="8">
    <source>
        <dbReference type="ARBA" id="ARBA00023002"/>
    </source>
</evidence>
<evidence type="ECO:0000313" key="13">
    <source>
        <dbReference type="EMBL" id="OJI96681.1"/>
    </source>
</evidence>
<dbReference type="AlphaFoldDB" id="A0A1L9P573"/>
<gene>
    <name evidence="13" type="ORF">ASPVEDRAFT_36088</name>
</gene>
<dbReference type="Pfam" id="PF00067">
    <property type="entry name" value="p450"/>
    <property type="match status" value="1"/>
</dbReference>
<keyword evidence="5 12" id="KW-0812">Transmembrane</keyword>
<evidence type="ECO:0000256" key="11">
    <source>
        <dbReference type="ARBA" id="ARBA00023136"/>
    </source>
</evidence>
<keyword evidence="14" id="KW-1185">Reference proteome</keyword>
<dbReference type="VEuPathDB" id="FungiDB:ASPVEDRAFT_36088"/>
<evidence type="ECO:0000256" key="10">
    <source>
        <dbReference type="ARBA" id="ARBA00023033"/>
    </source>
</evidence>
<evidence type="ECO:0000256" key="6">
    <source>
        <dbReference type="ARBA" id="ARBA00022723"/>
    </source>
</evidence>
<dbReference type="PANTHER" id="PTHR46206:SF2">
    <property type="entry name" value="CYTOCHROME P450 MONOOXYGENASE AUSG-RELATED"/>
    <property type="match status" value="1"/>
</dbReference>
<evidence type="ECO:0000256" key="2">
    <source>
        <dbReference type="ARBA" id="ARBA00004167"/>
    </source>
</evidence>
<dbReference type="GO" id="GO:0020037">
    <property type="term" value="F:heme binding"/>
    <property type="evidence" value="ECO:0007669"/>
    <property type="project" value="InterPro"/>
</dbReference>
<comment type="similarity">
    <text evidence="3">Belongs to the cytochrome P450 family.</text>
</comment>
<evidence type="ECO:0000256" key="5">
    <source>
        <dbReference type="ARBA" id="ARBA00022692"/>
    </source>
</evidence>
<keyword evidence="8" id="KW-0560">Oxidoreductase</keyword>
<dbReference type="RefSeq" id="XP_040662444.1">
    <property type="nucleotide sequence ID" value="XM_040811130.1"/>
</dbReference>
<evidence type="ECO:0000256" key="7">
    <source>
        <dbReference type="ARBA" id="ARBA00022989"/>
    </source>
</evidence>
<protein>
    <recommendedName>
        <fullName evidence="15">Cytochrome P450</fullName>
    </recommendedName>
</protein>
<evidence type="ECO:0000313" key="14">
    <source>
        <dbReference type="Proteomes" id="UP000184073"/>
    </source>
</evidence>
<keyword evidence="10" id="KW-0503">Monooxygenase</keyword>
<comment type="subcellular location">
    <subcellularLocation>
        <location evidence="2">Membrane</location>
        <topology evidence="2">Single-pass membrane protein</topology>
    </subcellularLocation>
</comment>
<evidence type="ECO:0000256" key="3">
    <source>
        <dbReference type="ARBA" id="ARBA00010617"/>
    </source>
</evidence>
<dbReference type="GO" id="GO:0016705">
    <property type="term" value="F:oxidoreductase activity, acting on paired donors, with incorporation or reduction of molecular oxygen"/>
    <property type="evidence" value="ECO:0007669"/>
    <property type="project" value="InterPro"/>
</dbReference>
<dbReference type="InterPro" id="IPR036396">
    <property type="entry name" value="Cyt_P450_sf"/>
</dbReference>
<dbReference type="OrthoDB" id="1844152at2759"/>
<dbReference type="Gene3D" id="1.10.630.10">
    <property type="entry name" value="Cytochrome P450"/>
    <property type="match status" value="1"/>
</dbReference>
<dbReference type="PANTHER" id="PTHR46206">
    <property type="entry name" value="CYTOCHROME P450"/>
    <property type="match status" value="1"/>
</dbReference>
<evidence type="ECO:0000256" key="4">
    <source>
        <dbReference type="ARBA" id="ARBA00022617"/>
    </source>
</evidence>
<dbReference type="EMBL" id="KV878125">
    <property type="protein sequence ID" value="OJI96681.1"/>
    <property type="molecule type" value="Genomic_DNA"/>
</dbReference>
<dbReference type="Proteomes" id="UP000184073">
    <property type="component" value="Unassembled WGS sequence"/>
</dbReference>
<dbReference type="GO" id="GO:0004497">
    <property type="term" value="F:monooxygenase activity"/>
    <property type="evidence" value="ECO:0007669"/>
    <property type="project" value="UniProtKB-KW"/>
</dbReference>
<dbReference type="GeneID" id="63726641"/>
<evidence type="ECO:0000256" key="12">
    <source>
        <dbReference type="SAM" id="Phobius"/>
    </source>
</evidence>
<evidence type="ECO:0000256" key="9">
    <source>
        <dbReference type="ARBA" id="ARBA00023004"/>
    </source>
</evidence>
<dbReference type="InterPro" id="IPR001128">
    <property type="entry name" value="Cyt_P450"/>
</dbReference>
<dbReference type="GO" id="GO:0016020">
    <property type="term" value="C:membrane"/>
    <property type="evidence" value="ECO:0007669"/>
    <property type="project" value="UniProtKB-SubCell"/>
</dbReference>